<keyword evidence="10 15" id="KW-0220">Diaminopimelate biosynthesis</keyword>
<evidence type="ECO:0000256" key="16">
    <source>
        <dbReference type="PIRSR" id="PIRSR000148-1"/>
    </source>
</evidence>
<dbReference type="CDD" id="cd18131">
    <property type="entry name" value="ASADH_C_bac_euk_like"/>
    <property type="match status" value="1"/>
</dbReference>
<evidence type="ECO:0000256" key="5">
    <source>
        <dbReference type="ARBA" id="ARBA00011738"/>
    </source>
</evidence>
<comment type="subunit">
    <text evidence="5 15">Homodimer.</text>
</comment>
<evidence type="ECO:0000256" key="4">
    <source>
        <dbReference type="ARBA" id="ARBA00010584"/>
    </source>
</evidence>
<feature type="binding site" evidence="15">
    <location>
        <position position="325"/>
    </location>
    <ligand>
        <name>NADP(+)</name>
        <dbReference type="ChEBI" id="CHEBI:58349"/>
    </ligand>
</feature>
<comment type="pathway">
    <text evidence="1 15">Amino-acid biosynthesis; L-methionine biosynthesis via de novo pathway; L-homoserine from L-aspartate: step 2/3.</text>
</comment>
<gene>
    <name evidence="15 18" type="primary">asd</name>
    <name evidence="18" type="ORF">E6W99_00890</name>
</gene>
<comment type="pathway">
    <text evidence="3 15">Amino-acid biosynthesis; L-threonine biosynthesis; L-threonine from L-aspartate: step 2/5.</text>
</comment>
<dbReference type="AlphaFoldDB" id="A0A4V3WG57"/>
<evidence type="ECO:0000256" key="13">
    <source>
        <dbReference type="ARBA" id="ARBA00023167"/>
    </source>
</evidence>
<dbReference type="CDD" id="cd02316">
    <property type="entry name" value="VcASADH2_like_N"/>
    <property type="match status" value="1"/>
</dbReference>
<dbReference type="Pfam" id="PF02774">
    <property type="entry name" value="Semialdhyde_dhC"/>
    <property type="match status" value="1"/>
</dbReference>
<dbReference type="Proteomes" id="UP000310334">
    <property type="component" value="Unassembled WGS sequence"/>
</dbReference>
<dbReference type="PROSITE" id="PS01103">
    <property type="entry name" value="ASD"/>
    <property type="match status" value="1"/>
</dbReference>
<evidence type="ECO:0000256" key="14">
    <source>
        <dbReference type="ARBA" id="ARBA00047891"/>
    </source>
</evidence>
<comment type="caution">
    <text evidence="18">The sequence shown here is derived from an EMBL/GenBank/DDBJ whole genome shotgun (WGS) entry which is preliminary data.</text>
</comment>
<keyword evidence="13 15" id="KW-0486">Methionine biosynthesis</keyword>
<organism evidence="18 19">
    <name type="scientific">Metabacillus sediminilitoris</name>
    <dbReference type="NCBI Taxonomy" id="2567941"/>
    <lineage>
        <taxon>Bacteria</taxon>
        <taxon>Bacillati</taxon>
        <taxon>Bacillota</taxon>
        <taxon>Bacilli</taxon>
        <taxon>Bacillales</taxon>
        <taxon>Bacillaceae</taxon>
        <taxon>Metabacillus</taxon>
    </lineage>
</organism>
<dbReference type="SUPFAM" id="SSF51735">
    <property type="entry name" value="NAD(P)-binding Rossmann-fold domains"/>
    <property type="match status" value="1"/>
</dbReference>
<dbReference type="InterPro" id="IPR005986">
    <property type="entry name" value="Asp_semialdehyde_DH_beta"/>
</dbReference>
<dbReference type="HAMAP" id="MF_02121">
    <property type="entry name" value="ASADH"/>
    <property type="match status" value="1"/>
</dbReference>
<dbReference type="InterPro" id="IPR000534">
    <property type="entry name" value="Semialdehyde_DH_NAD-bd"/>
</dbReference>
<feature type="active site" description="Acyl-thioester intermediate" evidence="15 16">
    <location>
        <position position="131"/>
    </location>
</feature>
<evidence type="ECO:0000256" key="3">
    <source>
        <dbReference type="ARBA" id="ARBA00005097"/>
    </source>
</evidence>
<dbReference type="NCBIfam" id="NF011456">
    <property type="entry name" value="PRK14874.1"/>
    <property type="match status" value="1"/>
</dbReference>
<comment type="function">
    <text evidence="15">Catalyzes the NADPH-dependent formation of L-aspartate-semialdehyde (L-ASA) by the reductive dephosphorylation of L-aspartyl-4-phosphate.</text>
</comment>
<evidence type="ECO:0000256" key="8">
    <source>
        <dbReference type="ARBA" id="ARBA00022697"/>
    </source>
</evidence>
<dbReference type="SUPFAM" id="SSF55347">
    <property type="entry name" value="Glyceraldehyde-3-phosphate dehydrogenase-like, C-terminal domain"/>
    <property type="match status" value="1"/>
</dbReference>
<feature type="binding site" evidence="15">
    <location>
        <begin position="161"/>
        <end position="162"/>
    </location>
    <ligand>
        <name>NADP(+)</name>
        <dbReference type="ChEBI" id="CHEBI:58349"/>
    </ligand>
</feature>
<dbReference type="GO" id="GO:0071266">
    <property type="term" value="P:'de novo' L-methionine biosynthetic process"/>
    <property type="evidence" value="ECO:0007669"/>
    <property type="project" value="UniProtKB-UniRule"/>
</dbReference>
<feature type="active site" description="Proton acceptor" evidence="15 16">
    <location>
        <position position="251"/>
    </location>
</feature>
<dbReference type="GO" id="GO:0004073">
    <property type="term" value="F:aspartate-semialdehyde dehydrogenase activity"/>
    <property type="evidence" value="ECO:0007669"/>
    <property type="project" value="UniProtKB-UniRule"/>
</dbReference>
<dbReference type="Pfam" id="PF01118">
    <property type="entry name" value="Semialdhyde_dh"/>
    <property type="match status" value="1"/>
</dbReference>
<evidence type="ECO:0000256" key="2">
    <source>
        <dbReference type="ARBA" id="ARBA00005076"/>
    </source>
</evidence>
<evidence type="ECO:0000256" key="6">
    <source>
        <dbReference type="ARBA" id="ARBA00013120"/>
    </source>
</evidence>
<evidence type="ECO:0000313" key="18">
    <source>
        <dbReference type="EMBL" id="THF82953.1"/>
    </source>
</evidence>
<dbReference type="GO" id="GO:0009089">
    <property type="term" value="P:lysine biosynthetic process via diaminopimelate"/>
    <property type="evidence" value="ECO:0007669"/>
    <property type="project" value="UniProtKB-UniRule"/>
</dbReference>
<dbReference type="GO" id="GO:0050661">
    <property type="term" value="F:NADP binding"/>
    <property type="evidence" value="ECO:0007669"/>
    <property type="project" value="UniProtKB-UniRule"/>
</dbReference>
<dbReference type="EC" id="1.2.1.11" evidence="6 15"/>
<evidence type="ECO:0000256" key="12">
    <source>
        <dbReference type="ARBA" id="ARBA00023154"/>
    </source>
</evidence>
<dbReference type="UniPathway" id="UPA00034">
    <property type="reaction ID" value="UER00016"/>
</dbReference>
<keyword evidence="9 15" id="KW-0521">NADP</keyword>
<keyword evidence="11 15" id="KW-0560">Oxidoreductase</keyword>
<dbReference type="GO" id="GO:0046983">
    <property type="term" value="F:protein dimerization activity"/>
    <property type="evidence" value="ECO:0007669"/>
    <property type="project" value="InterPro"/>
</dbReference>
<dbReference type="GO" id="GO:0019877">
    <property type="term" value="P:diaminopimelate biosynthetic process"/>
    <property type="evidence" value="ECO:0007669"/>
    <property type="project" value="UniProtKB-UniRule"/>
</dbReference>
<evidence type="ECO:0000256" key="7">
    <source>
        <dbReference type="ARBA" id="ARBA00022605"/>
    </source>
</evidence>
<dbReference type="InterPro" id="IPR036291">
    <property type="entry name" value="NAD(P)-bd_dom_sf"/>
</dbReference>
<dbReference type="PIRSF" id="PIRSF000148">
    <property type="entry name" value="ASA_dh"/>
    <property type="match status" value="1"/>
</dbReference>
<dbReference type="Gene3D" id="3.30.360.10">
    <property type="entry name" value="Dihydrodipicolinate Reductase, domain 2"/>
    <property type="match status" value="1"/>
</dbReference>
<dbReference type="InterPro" id="IPR000319">
    <property type="entry name" value="Asp-semialdehyde_DH_CS"/>
</dbReference>
<dbReference type="GO" id="GO:0009088">
    <property type="term" value="P:threonine biosynthetic process"/>
    <property type="evidence" value="ECO:0007669"/>
    <property type="project" value="UniProtKB-UniRule"/>
</dbReference>
<dbReference type="SMART" id="SM00859">
    <property type="entry name" value="Semialdhyde_dh"/>
    <property type="match status" value="1"/>
</dbReference>
<dbReference type="RefSeq" id="WP_136351193.1">
    <property type="nucleotide sequence ID" value="NZ_CP046266.1"/>
</dbReference>
<keyword evidence="19" id="KW-1185">Reference proteome</keyword>
<dbReference type="UniPathway" id="UPA00051">
    <property type="reaction ID" value="UER00464"/>
</dbReference>
<comment type="catalytic activity">
    <reaction evidence="14 15">
        <text>L-aspartate 4-semialdehyde + phosphate + NADP(+) = 4-phospho-L-aspartate + NADPH + H(+)</text>
        <dbReference type="Rhea" id="RHEA:24284"/>
        <dbReference type="ChEBI" id="CHEBI:15378"/>
        <dbReference type="ChEBI" id="CHEBI:43474"/>
        <dbReference type="ChEBI" id="CHEBI:57535"/>
        <dbReference type="ChEBI" id="CHEBI:57783"/>
        <dbReference type="ChEBI" id="CHEBI:58349"/>
        <dbReference type="ChEBI" id="CHEBI:537519"/>
        <dbReference type="EC" id="1.2.1.11"/>
    </reaction>
</comment>
<dbReference type="PANTHER" id="PTHR46278:SF2">
    <property type="entry name" value="ASPARTATE-SEMIALDEHYDE DEHYDROGENASE"/>
    <property type="match status" value="1"/>
</dbReference>
<evidence type="ECO:0000256" key="1">
    <source>
        <dbReference type="ARBA" id="ARBA00005021"/>
    </source>
</evidence>
<evidence type="ECO:0000256" key="10">
    <source>
        <dbReference type="ARBA" id="ARBA00022915"/>
    </source>
</evidence>
<feature type="domain" description="Semialdehyde dehydrogenase NAD-binding" evidence="17">
    <location>
        <begin position="7"/>
        <end position="122"/>
    </location>
</feature>
<feature type="binding site" evidence="15">
    <location>
        <begin position="14"/>
        <end position="17"/>
    </location>
    <ligand>
        <name>NADP(+)</name>
        <dbReference type="ChEBI" id="CHEBI:58349"/>
    </ligand>
</feature>
<feature type="binding site" evidence="15">
    <location>
        <begin position="42"/>
        <end position="43"/>
    </location>
    <ligand>
        <name>NADP(+)</name>
        <dbReference type="ChEBI" id="CHEBI:58349"/>
    </ligand>
</feature>
<dbReference type="EMBL" id="SSNT01000001">
    <property type="protein sequence ID" value="THF82953.1"/>
    <property type="molecule type" value="Genomic_DNA"/>
</dbReference>
<comment type="caution">
    <text evidence="15">Lacks conserved residue(s) required for the propagation of feature annotation.</text>
</comment>
<dbReference type="InterPro" id="IPR012080">
    <property type="entry name" value="Asp_semialdehyde_DH"/>
</dbReference>
<evidence type="ECO:0000256" key="15">
    <source>
        <dbReference type="HAMAP-Rule" id="MF_02121"/>
    </source>
</evidence>
<keyword evidence="7 15" id="KW-0028">Amino-acid biosynthesis</keyword>
<dbReference type="UniPathway" id="UPA00050">
    <property type="reaction ID" value="UER00463"/>
</dbReference>
<feature type="binding site" evidence="15">
    <location>
        <position position="102"/>
    </location>
    <ligand>
        <name>phosphate</name>
        <dbReference type="ChEBI" id="CHEBI:43474"/>
    </ligand>
</feature>
<dbReference type="InterPro" id="IPR012280">
    <property type="entry name" value="Semialdhyde_DH_dimer_dom"/>
</dbReference>
<name>A0A4V3WG57_9BACI</name>
<evidence type="ECO:0000256" key="11">
    <source>
        <dbReference type="ARBA" id="ARBA00023002"/>
    </source>
</evidence>
<reference evidence="18 19" key="1">
    <citation type="submission" date="2019-04" db="EMBL/GenBank/DDBJ databases">
        <title>Bacillus sediminilitoris sp. nov., isolated from a tidal flat sediment on the East China Sea.</title>
        <authorList>
            <person name="Wei Y."/>
            <person name="Mao H."/>
            <person name="Fang J."/>
        </authorList>
    </citation>
    <scope>NUCLEOTIDE SEQUENCE [LARGE SCALE GENOMIC DNA]</scope>
    <source>
        <strain evidence="18 19">DSL-17</strain>
    </source>
</reference>
<dbReference type="NCBIfam" id="TIGR01296">
    <property type="entry name" value="asd_B"/>
    <property type="match status" value="1"/>
</dbReference>
<comment type="similarity">
    <text evidence="4 15">Belongs to the aspartate-semialdehyde dehydrogenase family.</text>
</comment>
<dbReference type="GO" id="GO:0051287">
    <property type="term" value="F:NAD binding"/>
    <property type="evidence" value="ECO:0007669"/>
    <property type="project" value="InterPro"/>
</dbReference>
<evidence type="ECO:0000259" key="17">
    <source>
        <dbReference type="SMART" id="SM00859"/>
    </source>
</evidence>
<feature type="binding site" evidence="15">
    <location>
        <position position="158"/>
    </location>
    <ligand>
        <name>substrate</name>
    </ligand>
</feature>
<comment type="pathway">
    <text evidence="2 15">Amino-acid biosynthesis; L-lysine biosynthesis via DAP pathway; (S)-tetrahydrodipicolinate from L-aspartate: step 2/4.</text>
</comment>
<evidence type="ECO:0000256" key="9">
    <source>
        <dbReference type="ARBA" id="ARBA00022857"/>
    </source>
</evidence>
<evidence type="ECO:0000313" key="19">
    <source>
        <dbReference type="Proteomes" id="UP000310334"/>
    </source>
</evidence>
<dbReference type="GO" id="GO:0009097">
    <property type="term" value="P:isoleucine biosynthetic process"/>
    <property type="evidence" value="ECO:0007669"/>
    <property type="project" value="UniProtKB-UniRule"/>
</dbReference>
<feature type="binding site" evidence="15">
    <location>
        <position position="244"/>
    </location>
    <ligand>
        <name>substrate</name>
    </ligand>
</feature>
<proteinExistence type="inferred from homology"/>
<protein>
    <recommendedName>
        <fullName evidence="6 15">Aspartate-semialdehyde dehydrogenase</fullName>
        <shortName evidence="15">ASA dehydrogenase</shortName>
        <shortName evidence="15">ASADH</shortName>
        <ecNumber evidence="6 15">1.2.1.11</ecNumber>
    </recommendedName>
    <alternativeName>
        <fullName evidence="15">Aspartate-beta-semialdehyde dehydrogenase</fullName>
    </alternativeName>
</protein>
<dbReference type="OrthoDB" id="9805684at2"/>
<keyword evidence="12 15" id="KW-0457">Lysine biosynthesis</keyword>
<accession>A0A4V3WG57</accession>
<keyword evidence="8 15" id="KW-0791">Threonine biosynthesis</keyword>
<dbReference type="PANTHER" id="PTHR46278">
    <property type="entry name" value="DEHYDROGENASE, PUTATIVE-RELATED"/>
    <property type="match status" value="1"/>
</dbReference>
<sequence length="347" mass="37956">MEAKGYHVAVVGATGAVGQQMLQTLENRNFPISKLTLLSSERSAGTKVTFKNEEYTVQAATPESFEGVQIALFSAGGNVSKQLAPEAVKRGAIVVDNTSAYRMDENVPLVVPEVNEEALKTHNGIIANPNCSTIQMVVALEPLRQAYGLNKVIVSTYQAVSGAGAVAINELREQSKAILNGDQFTPEILPVKGDEKHYQIAFNAIPQIDKFQDNGFTFEEMKMINETKKIMNTPQLQVAATCVRLPVETGHSESVYIEIDQKDVTADQIKALLKDADGVTLQDDPSNQIYPMPAHCVGKNDVFVGRIRKDLDQENGFHMWIVSDNLLKGAAWNSVQIAESLIKLQLV</sequence>
<dbReference type="Gene3D" id="3.40.50.720">
    <property type="entry name" value="NAD(P)-binding Rossmann-like Domain"/>
    <property type="match status" value="1"/>
</dbReference>